<protein>
    <submittedName>
        <fullName evidence="1">Uncharacterized protein</fullName>
    </submittedName>
</protein>
<dbReference type="EMBL" id="VZZK01000061">
    <property type="protein sequence ID" value="KAB1070614.1"/>
    <property type="molecule type" value="Genomic_DNA"/>
</dbReference>
<evidence type="ECO:0000313" key="1">
    <source>
        <dbReference type="EMBL" id="KAB1070614.1"/>
    </source>
</evidence>
<evidence type="ECO:0000313" key="2">
    <source>
        <dbReference type="Proteomes" id="UP000474159"/>
    </source>
</evidence>
<keyword evidence="2" id="KW-1185">Reference proteome</keyword>
<dbReference type="Proteomes" id="UP000474159">
    <property type="component" value="Unassembled WGS sequence"/>
</dbReference>
<reference evidence="1 2" key="1">
    <citation type="submission" date="2019-09" db="EMBL/GenBank/DDBJ databases">
        <title>YIM 48816 draft genome.</title>
        <authorList>
            <person name="Jiang L."/>
        </authorList>
    </citation>
    <scope>NUCLEOTIDE SEQUENCE [LARGE SCALE GENOMIC DNA]</scope>
    <source>
        <strain evidence="1 2">YIM 48816</strain>
    </source>
</reference>
<name>A0A6L3SR37_9HYPH</name>
<comment type="caution">
    <text evidence="1">The sequence shown here is derived from an EMBL/GenBank/DDBJ whole genome shotgun (WGS) entry which is preliminary data.</text>
</comment>
<organism evidence="1 2">
    <name type="scientific">Methylobacterium soli</name>
    <dbReference type="NCBI Taxonomy" id="553447"/>
    <lineage>
        <taxon>Bacteria</taxon>
        <taxon>Pseudomonadati</taxon>
        <taxon>Pseudomonadota</taxon>
        <taxon>Alphaproteobacteria</taxon>
        <taxon>Hyphomicrobiales</taxon>
        <taxon>Methylobacteriaceae</taxon>
        <taxon>Methylobacterium</taxon>
    </lineage>
</organism>
<dbReference type="RefSeq" id="WP_151005265.1">
    <property type="nucleotide sequence ID" value="NZ_BPQY01000246.1"/>
</dbReference>
<sequence>MTRFDAELQAAALVDEIIAFDLNAAAAAFERLGQTTAARSLRERAADLLAEAGRLQAKLDEVLPLLGDSARFLHGRSLAIRAPGRPVAPPTKS</sequence>
<gene>
    <name evidence="1" type="ORF">F6X53_29970</name>
</gene>
<accession>A0A6L3SR37</accession>
<proteinExistence type="predicted"/>
<dbReference type="AlphaFoldDB" id="A0A6L3SR37"/>